<feature type="transmembrane region" description="Helical" evidence="6">
    <location>
        <begin position="50"/>
        <end position="71"/>
    </location>
</feature>
<accession>A0A2U3AI95</accession>
<dbReference type="PANTHER" id="PTHR30250">
    <property type="entry name" value="PST FAMILY PREDICTED COLANIC ACID TRANSPORTER"/>
    <property type="match status" value="1"/>
</dbReference>
<keyword evidence="4 6" id="KW-1133">Transmembrane helix</keyword>
<dbReference type="PANTHER" id="PTHR30250:SF29">
    <property type="entry name" value="POLYSACCHARIDE BIOSYNTHESIS PROTEIN C-TERMINAL DOMAIN-CONTAINING PROTEIN"/>
    <property type="match status" value="1"/>
</dbReference>
<feature type="transmembrane region" description="Helical" evidence="6">
    <location>
        <begin position="182"/>
        <end position="206"/>
    </location>
</feature>
<sequence>MSTMKSYAKGIALLTAAALFVKLLSMLYRIPFQNLVGDKGFFIYQQVYPFVAIFMTWTSSGLSIAISKMIADEALSNSSRKTAVAQLLYRFLWLLSALFFSVFYSCAPFFAAAMGDPQLEASLKIGAFVIFTMPVLAFYKGTLQAAGDLSRVALIQVVEQVVRVGLILGGTTYVMLTSKSLYLAGEVAIFGTIFGEVAGVILLLIVMRKSSQRVTLFKRNHTLPNKAGIMKKMLVVSISASMSSLLLIFFQLVDSFTVFDALQKFAMTKAQAMTEKGIYDRGQPLVQVGLVIASSMSMAIVPMIANAIMMRKKQQATAFIQLTYQATLLFGIAAAVGLMLIMPYLNTLLFETNALSDVLVIYMLQIITLSVIVTITAILQGLGYRKGPTILLTVSLILKISLNHALVMRYGVVGAAISSNIALLFGAAGLIYYLKRMKKLPLASFHFYKTTVLATLAMFISVKMTLFLMDRMPFISIGGRLYALLVVSIAASVGAGVFVLWVTKFTLFTPRQWLLLPLGRKLASLQILLNKK</sequence>
<keyword evidence="5 6" id="KW-0472">Membrane</keyword>
<dbReference type="InterPro" id="IPR024923">
    <property type="entry name" value="PG_synth_SpoVB"/>
</dbReference>
<dbReference type="RefSeq" id="WP_109307087.1">
    <property type="nucleotide sequence ID" value="NZ_BJUF01000030.1"/>
</dbReference>
<reference evidence="7 8" key="1">
    <citation type="submission" date="2018-05" db="EMBL/GenBank/DDBJ databases">
        <title>Kurthia sibirica genome sequence.</title>
        <authorList>
            <person name="Maclea K.S."/>
            <person name="Goen A.E."/>
        </authorList>
    </citation>
    <scope>NUCLEOTIDE SEQUENCE [LARGE SCALE GENOMIC DNA]</scope>
    <source>
        <strain evidence="7 8">ATCC 49154</strain>
    </source>
</reference>
<feature type="transmembrane region" description="Helical" evidence="6">
    <location>
        <begin position="446"/>
        <end position="469"/>
    </location>
</feature>
<feature type="transmembrane region" description="Helical" evidence="6">
    <location>
        <begin position="389"/>
        <end position="406"/>
    </location>
</feature>
<keyword evidence="3 6" id="KW-0812">Transmembrane</keyword>
<evidence type="ECO:0000256" key="6">
    <source>
        <dbReference type="SAM" id="Phobius"/>
    </source>
</evidence>
<dbReference type="AlphaFoldDB" id="A0A2U3AI95"/>
<name>A0A2U3AI95_9BACL</name>
<evidence type="ECO:0000256" key="1">
    <source>
        <dbReference type="ARBA" id="ARBA00004651"/>
    </source>
</evidence>
<proteinExistence type="predicted"/>
<feature type="transmembrane region" description="Helical" evidence="6">
    <location>
        <begin position="91"/>
        <end position="115"/>
    </location>
</feature>
<keyword evidence="2" id="KW-1003">Cell membrane</keyword>
<dbReference type="EMBL" id="QFVR01000024">
    <property type="protein sequence ID" value="PWI24273.1"/>
    <property type="molecule type" value="Genomic_DNA"/>
</dbReference>
<comment type="caution">
    <text evidence="7">The sequence shown here is derived from an EMBL/GenBank/DDBJ whole genome shotgun (WGS) entry which is preliminary data.</text>
</comment>
<dbReference type="OrthoDB" id="9775950at2"/>
<gene>
    <name evidence="7" type="ORF">DEX24_14255</name>
</gene>
<keyword evidence="8" id="KW-1185">Reference proteome</keyword>
<evidence type="ECO:0000256" key="4">
    <source>
        <dbReference type="ARBA" id="ARBA00022989"/>
    </source>
</evidence>
<comment type="subcellular location">
    <subcellularLocation>
        <location evidence="1">Cell membrane</location>
        <topology evidence="1">Multi-pass membrane protein</topology>
    </subcellularLocation>
</comment>
<feature type="transmembrane region" description="Helical" evidence="6">
    <location>
        <begin position="233"/>
        <end position="253"/>
    </location>
</feature>
<protein>
    <submittedName>
        <fullName evidence="7">Uncharacterized protein</fullName>
    </submittedName>
</protein>
<feature type="transmembrane region" description="Helical" evidence="6">
    <location>
        <begin position="151"/>
        <end position="176"/>
    </location>
</feature>
<evidence type="ECO:0000256" key="2">
    <source>
        <dbReference type="ARBA" id="ARBA00022475"/>
    </source>
</evidence>
<evidence type="ECO:0000256" key="3">
    <source>
        <dbReference type="ARBA" id="ARBA00022692"/>
    </source>
</evidence>
<dbReference type="CDD" id="cd13124">
    <property type="entry name" value="MATE_SpoVB_like"/>
    <property type="match status" value="1"/>
</dbReference>
<feature type="transmembrane region" description="Helical" evidence="6">
    <location>
        <begin position="481"/>
        <end position="502"/>
    </location>
</feature>
<feature type="transmembrane region" description="Helical" evidence="6">
    <location>
        <begin position="121"/>
        <end position="139"/>
    </location>
</feature>
<feature type="transmembrane region" description="Helical" evidence="6">
    <location>
        <begin position="412"/>
        <end position="434"/>
    </location>
</feature>
<dbReference type="InterPro" id="IPR050833">
    <property type="entry name" value="Poly_Biosynth_Transport"/>
</dbReference>
<dbReference type="GO" id="GO:0005886">
    <property type="term" value="C:plasma membrane"/>
    <property type="evidence" value="ECO:0007669"/>
    <property type="project" value="UniProtKB-SubCell"/>
</dbReference>
<organism evidence="7 8">
    <name type="scientific">Kurthia sibirica</name>
    <dbReference type="NCBI Taxonomy" id="202750"/>
    <lineage>
        <taxon>Bacteria</taxon>
        <taxon>Bacillati</taxon>
        <taxon>Bacillota</taxon>
        <taxon>Bacilli</taxon>
        <taxon>Bacillales</taxon>
        <taxon>Caryophanaceae</taxon>
        <taxon>Kurthia</taxon>
    </lineage>
</organism>
<feature type="transmembrane region" description="Helical" evidence="6">
    <location>
        <begin position="326"/>
        <end position="346"/>
    </location>
</feature>
<evidence type="ECO:0000313" key="8">
    <source>
        <dbReference type="Proteomes" id="UP000245938"/>
    </source>
</evidence>
<feature type="transmembrane region" description="Helical" evidence="6">
    <location>
        <begin position="285"/>
        <end position="305"/>
    </location>
</feature>
<dbReference type="Pfam" id="PF01943">
    <property type="entry name" value="Polysacc_synt"/>
    <property type="match status" value="1"/>
</dbReference>
<feature type="transmembrane region" description="Helical" evidence="6">
    <location>
        <begin position="358"/>
        <end position="382"/>
    </location>
</feature>
<evidence type="ECO:0000313" key="7">
    <source>
        <dbReference type="EMBL" id="PWI24273.1"/>
    </source>
</evidence>
<evidence type="ECO:0000256" key="5">
    <source>
        <dbReference type="ARBA" id="ARBA00023136"/>
    </source>
</evidence>
<dbReference type="Proteomes" id="UP000245938">
    <property type="component" value="Unassembled WGS sequence"/>
</dbReference>
<dbReference type="InterPro" id="IPR002797">
    <property type="entry name" value="Polysacc_synth"/>
</dbReference>